<keyword evidence="3" id="KW-1185">Reference proteome</keyword>
<evidence type="ECO:0000313" key="2">
    <source>
        <dbReference type="EMBL" id="PWJ32258.1"/>
    </source>
</evidence>
<evidence type="ECO:0000313" key="3">
    <source>
        <dbReference type="Proteomes" id="UP000245845"/>
    </source>
</evidence>
<sequence>MVYFVAETYIDSQKGRGEYDDYIRSVRPIVEKYKGRYLVRTEKIQPLTGKWKPERFIIIEWDTREQLESCFQSEEYRKIAVKRENSVDSRAIIMEG</sequence>
<dbReference type="RefSeq" id="WP_109729610.1">
    <property type="nucleotide sequence ID" value="NZ_BAAACK010000007.1"/>
</dbReference>
<dbReference type="InterPro" id="IPR011008">
    <property type="entry name" value="Dimeric_a/b-barrel"/>
</dbReference>
<reference evidence="2 3" key="1">
    <citation type="submission" date="2018-05" db="EMBL/GenBank/DDBJ databases">
        <title>The Hungate 1000. A catalogue of reference genomes from the rumen microbiome.</title>
        <authorList>
            <person name="Kelly W."/>
        </authorList>
    </citation>
    <scope>NUCLEOTIDE SEQUENCE [LARGE SCALE GENOMIC DNA]</scope>
    <source>
        <strain evidence="2 3">NLAE-zl-C242</strain>
    </source>
</reference>
<dbReference type="InterPro" id="IPR010753">
    <property type="entry name" value="DUF1330"/>
</dbReference>
<dbReference type="OrthoDB" id="9806380at2"/>
<dbReference type="PANTHER" id="PTHR41521">
    <property type="match status" value="1"/>
</dbReference>
<organism evidence="2 3">
    <name type="scientific">Faecalicatena orotica</name>
    <dbReference type="NCBI Taxonomy" id="1544"/>
    <lineage>
        <taxon>Bacteria</taxon>
        <taxon>Bacillati</taxon>
        <taxon>Bacillota</taxon>
        <taxon>Clostridia</taxon>
        <taxon>Lachnospirales</taxon>
        <taxon>Lachnospiraceae</taxon>
        <taxon>Faecalicatena</taxon>
    </lineage>
</organism>
<dbReference type="EMBL" id="QGDL01000001">
    <property type="protein sequence ID" value="PWJ32258.1"/>
    <property type="molecule type" value="Genomic_DNA"/>
</dbReference>
<dbReference type="PANTHER" id="PTHR41521:SF4">
    <property type="entry name" value="BLR0684 PROTEIN"/>
    <property type="match status" value="1"/>
</dbReference>
<comment type="caution">
    <text evidence="2">The sequence shown here is derived from an EMBL/GenBank/DDBJ whole genome shotgun (WGS) entry which is preliminary data.</text>
</comment>
<evidence type="ECO:0000259" key="1">
    <source>
        <dbReference type="Pfam" id="PF07045"/>
    </source>
</evidence>
<name>A0A2Y9C4A8_9FIRM</name>
<dbReference type="SUPFAM" id="SSF54909">
    <property type="entry name" value="Dimeric alpha+beta barrel"/>
    <property type="match status" value="1"/>
</dbReference>
<dbReference type="Gene3D" id="3.30.70.100">
    <property type="match status" value="1"/>
</dbReference>
<accession>A0A2Y9C4A8</accession>
<proteinExistence type="predicted"/>
<dbReference type="Proteomes" id="UP000245845">
    <property type="component" value="Unassembled WGS sequence"/>
</dbReference>
<protein>
    <submittedName>
        <fullName evidence="2">Uncharacterized protein (DUF1330 family)</fullName>
    </submittedName>
</protein>
<dbReference type="Pfam" id="PF07045">
    <property type="entry name" value="DUF1330"/>
    <property type="match status" value="1"/>
</dbReference>
<dbReference type="AlphaFoldDB" id="A0A2Y9C4A8"/>
<gene>
    <name evidence="2" type="ORF">A8806_101546</name>
</gene>
<feature type="domain" description="DUF1330" evidence="1">
    <location>
        <begin position="2"/>
        <end position="96"/>
    </location>
</feature>